<organism evidence="4 5">
    <name type="scientific">Phenylobacterium kunshanense</name>
    <dbReference type="NCBI Taxonomy" id="1445034"/>
    <lineage>
        <taxon>Bacteria</taxon>
        <taxon>Pseudomonadati</taxon>
        <taxon>Pseudomonadota</taxon>
        <taxon>Alphaproteobacteria</taxon>
        <taxon>Caulobacterales</taxon>
        <taxon>Caulobacteraceae</taxon>
        <taxon>Phenylobacterium</taxon>
    </lineage>
</organism>
<reference evidence="4 5" key="1">
    <citation type="submission" date="2018-05" db="EMBL/GenBank/DDBJ databases">
        <authorList>
            <person name="Lanie J.A."/>
            <person name="Ng W.-L."/>
            <person name="Kazmierczak K.M."/>
            <person name="Andrzejewski T.M."/>
            <person name="Davidsen T.M."/>
            <person name="Wayne K.J."/>
            <person name="Tettelin H."/>
            <person name="Glass J.I."/>
            <person name="Rusch D."/>
            <person name="Podicherti R."/>
            <person name="Tsui H.-C.T."/>
            <person name="Winkler M.E."/>
        </authorList>
    </citation>
    <scope>NUCLEOTIDE SEQUENCE [LARGE SCALE GENOMIC DNA]</scope>
    <source>
        <strain evidence="4 5">BUT-10</strain>
    </source>
</reference>
<dbReference type="RefSeq" id="WP_111275258.1">
    <property type="nucleotide sequence ID" value="NZ_QFYS01000002.1"/>
</dbReference>
<keyword evidence="5" id="KW-1185">Reference proteome</keyword>
<proteinExistence type="predicted"/>
<evidence type="ECO:0000256" key="1">
    <source>
        <dbReference type="ARBA" id="ARBA00022679"/>
    </source>
</evidence>
<dbReference type="PANTHER" id="PTHR42919:SF8">
    <property type="entry name" value="N-ALPHA-ACETYLTRANSFERASE 50"/>
    <property type="match status" value="1"/>
</dbReference>
<dbReference type="AlphaFoldDB" id="A0A328BRE8"/>
<name>A0A328BRE8_9CAUL</name>
<evidence type="ECO:0000313" key="4">
    <source>
        <dbReference type="EMBL" id="RAK67648.1"/>
    </source>
</evidence>
<dbReference type="GO" id="GO:0016747">
    <property type="term" value="F:acyltransferase activity, transferring groups other than amino-acyl groups"/>
    <property type="evidence" value="ECO:0007669"/>
    <property type="project" value="InterPro"/>
</dbReference>
<dbReference type="Gene3D" id="3.40.630.30">
    <property type="match status" value="1"/>
</dbReference>
<protein>
    <submittedName>
        <fullName evidence="4">Ribosomal-protein-alanine acetyltransferase</fullName>
    </submittedName>
</protein>
<dbReference type="OrthoDB" id="9804026at2"/>
<dbReference type="EMBL" id="QFYS01000002">
    <property type="protein sequence ID" value="RAK67648.1"/>
    <property type="molecule type" value="Genomic_DNA"/>
</dbReference>
<evidence type="ECO:0000259" key="3">
    <source>
        <dbReference type="PROSITE" id="PS51186"/>
    </source>
</evidence>
<keyword evidence="1 4" id="KW-0808">Transferase</keyword>
<gene>
    <name evidence="4" type="ORF">DJ019_07015</name>
</gene>
<accession>A0A328BRE8</accession>
<feature type="domain" description="N-acetyltransferase" evidence="3">
    <location>
        <begin position="1"/>
        <end position="147"/>
    </location>
</feature>
<dbReference type="InterPro" id="IPR051556">
    <property type="entry name" value="N-term/lysine_N-AcTrnsfr"/>
</dbReference>
<keyword evidence="2" id="KW-0012">Acyltransferase</keyword>
<dbReference type="Pfam" id="PF00583">
    <property type="entry name" value="Acetyltransf_1"/>
    <property type="match status" value="1"/>
</dbReference>
<dbReference type="SUPFAM" id="SSF55729">
    <property type="entry name" value="Acyl-CoA N-acyltransferases (Nat)"/>
    <property type="match status" value="1"/>
</dbReference>
<dbReference type="PANTHER" id="PTHR42919">
    <property type="entry name" value="N-ALPHA-ACETYLTRANSFERASE"/>
    <property type="match status" value="1"/>
</dbReference>
<dbReference type="CDD" id="cd04301">
    <property type="entry name" value="NAT_SF"/>
    <property type="match status" value="1"/>
</dbReference>
<dbReference type="InterPro" id="IPR016181">
    <property type="entry name" value="Acyl_CoA_acyltransferase"/>
</dbReference>
<evidence type="ECO:0000313" key="5">
    <source>
        <dbReference type="Proteomes" id="UP000249524"/>
    </source>
</evidence>
<dbReference type="PROSITE" id="PS51186">
    <property type="entry name" value="GNAT"/>
    <property type="match status" value="1"/>
</dbReference>
<evidence type="ECO:0000256" key="2">
    <source>
        <dbReference type="ARBA" id="ARBA00023315"/>
    </source>
</evidence>
<comment type="caution">
    <text evidence="4">The sequence shown here is derived from an EMBL/GenBank/DDBJ whole genome shotgun (WGS) entry which is preliminary data.</text>
</comment>
<dbReference type="Proteomes" id="UP000249524">
    <property type="component" value="Unassembled WGS sequence"/>
</dbReference>
<sequence>MNLAAATPDDAPAMASVHAQAFDTPWDESDFEGLLESQGIFGFLVSDEDPAGVLICRAVGGEAEILTVGVAPWARRRGVGLALMTAAIGAARVAGAGEMFLEVDVDNGGAVALYEGLGFVRTGLRKGYYDRGAAGRADALVMRLDLTSAAH</sequence>
<dbReference type="InterPro" id="IPR000182">
    <property type="entry name" value="GNAT_dom"/>
</dbReference>